<proteinExistence type="inferred from homology"/>
<comment type="catalytic activity">
    <reaction evidence="2 8">
        <text>Release of an N-terminal amino acid, preferentially leucine, but not glutamic or aspartic acids.</text>
        <dbReference type="EC" id="3.4.11.10"/>
    </reaction>
</comment>
<dbReference type="EMBL" id="WTUZ01000020">
    <property type="protein sequence ID" value="MZQ83533.1"/>
    <property type="molecule type" value="Genomic_DNA"/>
</dbReference>
<evidence type="ECO:0000256" key="5">
    <source>
        <dbReference type="ARBA" id="ARBA00022670"/>
    </source>
</evidence>
<dbReference type="AlphaFoldDB" id="A0A6L8UZ94"/>
<dbReference type="EC" id="3.4.11.1" evidence="8"/>
<keyword evidence="11" id="KW-1185">Reference proteome</keyword>
<evidence type="ECO:0000259" key="9">
    <source>
        <dbReference type="PROSITE" id="PS00631"/>
    </source>
</evidence>
<dbReference type="GO" id="GO:0030145">
    <property type="term" value="F:manganese ion binding"/>
    <property type="evidence" value="ECO:0007669"/>
    <property type="project" value="UniProtKB-UniRule"/>
</dbReference>
<dbReference type="SUPFAM" id="SSF52949">
    <property type="entry name" value="Macro domain-like"/>
    <property type="match status" value="1"/>
</dbReference>
<gene>
    <name evidence="8" type="primary">pepA</name>
    <name evidence="10" type="ORF">GQF01_15580</name>
</gene>
<feature type="binding site" evidence="8">
    <location>
        <position position="267"/>
    </location>
    <ligand>
        <name>Mn(2+)</name>
        <dbReference type="ChEBI" id="CHEBI:29035"/>
        <label>2</label>
    </ligand>
</feature>
<reference evidence="10 11" key="1">
    <citation type="submission" date="2019-12" db="EMBL/GenBank/DDBJ databases">
        <title>Paenibacillus sp. nov. sp. isolated from soil.</title>
        <authorList>
            <person name="Kim J."/>
            <person name="Jeong S.E."/>
            <person name="Jung H.S."/>
            <person name="Jeon C.O."/>
        </authorList>
    </citation>
    <scope>NUCLEOTIDE SEQUENCE [LARGE SCALE GENOMIC DNA]</scope>
    <source>
        <strain evidence="10 11">5J-6</strain>
    </source>
</reference>
<organism evidence="10 11">
    <name type="scientific">Paenibacillus silvestris</name>
    <dbReference type="NCBI Taxonomy" id="2606219"/>
    <lineage>
        <taxon>Bacteria</taxon>
        <taxon>Bacillati</taxon>
        <taxon>Bacillota</taxon>
        <taxon>Bacilli</taxon>
        <taxon>Bacillales</taxon>
        <taxon>Paenibacillaceae</taxon>
        <taxon>Paenibacillus</taxon>
    </lineage>
</organism>
<comment type="catalytic activity">
    <reaction evidence="1 8">
        <text>Release of an N-terminal amino acid, Xaa-|-Yaa-, in which Xaa is preferably Leu, but may be other amino acids including Pro although not Arg or Lys, and Yaa may be Pro. Amino acid amides and methyl esters are also readily hydrolyzed, but rates on arylamides are exceedingly low.</text>
        <dbReference type="EC" id="3.4.11.1"/>
    </reaction>
</comment>
<dbReference type="NCBIfam" id="NF002073">
    <property type="entry name" value="PRK00913.1-2"/>
    <property type="match status" value="1"/>
</dbReference>
<feature type="binding site" evidence="8">
    <location>
        <position position="351"/>
    </location>
    <ligand>
        <name>Mn(2+)</name>
        <dbReference type="ChEBI" id="CHEBI:29035"/>
        <label>2</label>
    </ligand>
</feature>
<comment type="cofactor">
    <cofactor evidence="8">
        <name>Mn(2+)</name>
        <dbReference type="ChEBI" id="CHEBI:29035"/>
    </cofactor>
    <text evidence="8">Binds 2 manganese ions per subunit.</text>
</comment>
<keyword evidence="6 8" id="KW-0378">Hydrolase</keyword>
<evidence type="ECO:0000256" key="2">
    <source>
        <dbReference type="ARBA" id="ARBA00000967"/>
    </source>
</evidence>
<dbReference type="PRINTS" id="PR00481">
    <property type="entry name" value="LAMNOPPTDASE"/>
</dbReference>
<dbReference type="RefSeq" id="WP_161407693.1">
    <property type="nucleotide sequence ID" value="NZ_WTUZ01000020.1"/>
</dbReference>
<name>A0A6L8UZ94_9BACL</name>
<feature type="binding site" evidence="8">
    <location>
        <position position="290"/>
    </location>
    <ligand>
        <name>Mn(2+)</name>
        <dbReference type="ChEBI" id="CHEBI:29035"/>
        <label>2</label>
    </ligand>
</feature>
<dbReference type="EC" id="3.4.11.10" evidence="8"/>
<dbReference type="InterPro" id="IPR011356">
    <property type="entry name" value="Leucine_aapep/pepB"/>
</dbReference>
<evidence type="ECO:0000313" key="11">
    <source>
        <dbReference type="Proteomes" id="UP000481087"/>
    </source>
</evidence>
<keyword evidence="8" id="KW-0464">Manganese</keyword>
<sequence>MFSKNTAITTGVFTSLTHNEQGADAILVCLSEAELREDTVLGEPQLDQALQRMRAKGIFTGASGELEALPTHGLLPYAYVLVAGLGPATSRDTLRAAAVHAAREALALKLESLALKLPSGIDSRSAVTALTEGLLLGTYRIAVYRKNEPARAELRQAVLLTEASADAALLMSAIAAAEAVAEGTNYARDLTNLPANKLLPATLAEEAMKLAQHYGFGCEVLDEHEIAARGMGGLIAVGAGSVNPPRMITLQYKGDPDSADVLGLVGKGVTFDTGGISMKSPDGMEEMISDMGGAATLLGALHVVGQLKPKVNLVVVIPSAENMTSGSAYRPGDIVTMLSGHSVEVLNTDAEGRIILAEGITYAKKLGANRLIDVATLTGAILISFADVATGAVTNDDEFLKPLLQAAGEAGEKLWQLPNYPEYRDMLKSDVADIKNQASADRWAGAITGGLFIGYFAEETPWIHLDTGGTAWLWSAKGIEPKGATGVMVRTLAAYLCGDQNAT</sequence>
<evidence type="ECO:0000313" key="10">
    <source>
        <dbReference type="EMBL" id="MZQ83533.1"/>
    </source>
</evidence>
<evidence type="ECO:0000256" key="3">
    <source>
        <dbReference type="ARBA" id="ARBA00009528"/>
    </source>
</evidence>
<evidence type="ECO:0000256" key="8">
    <source>
        <dbReference type="HAMAP-Rule" id="MF_00181"/>
    </source>
</evidence>
<comment type="function">
    <text evidence="7 8">Presumably involved in the processing and regular turnover of intracellular proteins. Catalyzes the removal of unsubstituted N-terminal amino acids from various peptides.</text>
</comment>
<evidence type="ECO:0000256" key="4">
    <source>
        <dbReference type="ARBA" id="ARBA00022438"/>
    </source>
</evidence>
<keyword evidence="5 8" id="KW-0645">Protease</keyword>
<dbReference type="GO" id="GO:0005737">
    <property type="term" value="C:cytoplasm"/>
    <property type="evidence" value="ECO:0007669"/>
    <property type="project" value="UniProtKB-SubCell"/>
</dbReference>
<dbReference type="Proteomes" id="UP000481087">
    <property type="component" value="Unassembled WGS sequence"/>
</dbReference>
<dbReference type="SUPFAM" id="SSF53187">
    <property type="entry name" value="Zn-dependent exopeptidases"/>
    <property type="match status" value="1"/>
</dbReference>
<dbReference type="CDD" id="cd00433">
    <property type="entry name" value="Peptidase_M17"/>
    <property type="match status" value="1"/>
</dbReference>
<comment type="similarity">
    <text evidence="3 8">Belongs to the peptidase M17 family.</text>
</comment>
<dbReference type="Gene3D" id="3.40.630.10">
    <property type="entry name" value="Zn peptidases"/>
    <property type="match status" value="1"/>
</dbReference>
<evidence type="ECO:0000256" key="1">
    <source>
        <dbReference type="ARBA" id="ARBA00000135"/>
    </source>
</evidence>
<feature type="domain" description="Cytosol aminopeptidase" evidence="9">
    <location>
        <begin position="347"/>
        <end position="354"/>
    </location>
</feature>
<dbReference type="NCBIfam" id="NF002083">
    <property type="entry name" value="PRK00913.3-5"/>
    <property type="match status" value="1"/>
</dbReference>
<dbReference type="InterPro" id="IPR043472">
    <property type="entry name" value="Macro_dom-like"/>
</dbReference>
<feature type="binding site" evidence="8">
    <location>
        <position position="272"/>
    </location>
    <ligand>
        <name>Mn(2+)</name>
        <dbReference type="ChEBI" id="CHEBI:29035"/>
        <label>1</label>
    </ligand>
</feature>
<feature type="binding site" evidence="8">
    <location>
        <position position="349"/>
    </location>
    <ligand>
        <name>Mn(2+)</name>
        <dbReference type="ChEBI" id="CHEBI:29035"/>
        <label>1</label>
    </ligand>
</feature>
<dbReference type="Gene3D" id="3.40.220.10">
    <property type="entry name" value="Leucine Aminopeptidase, subunit E, domain 1"/>
    <property type="match status" value="1"/>
</dbReference>
<protein>
    <recommendedName>
        <fullName evidence="8">Probable cytosol aminopeptidase</fullName>
        <ecNumber evidence="8">3.4.11.1</ecNumber>
    </recommendedName>
    <alternativeName>
        <fullName evidence="8">Leucine aminopeptidase</fullName>
        <shortName evidence="8">LAP</shortName>
        <ecNumber evidence="8">3.4.11.10</ecNumber>
    </alternativeName>
    <alternativeName>
        <fullName evidence="8">Leucyl aminopeptidase</fullName>
    </alternativeName>
</protein>
<feature type="binding site" evidence="8">
    <location>
        <position position="351"/>
    </location>
    <ligand>
        <name>Mn(2+)</name>
        <dbReference type="ChEBI" id="CHEBI:29035"/>
        <label>1</label>
    </ligand>
</feature>
<dbReference type="HAMAP" id="MF_00181">
    <property type="entry name" value="Cytosol_peptidase_M17"/>
    <property type="match status" value="1"/>
</dbReference>
<comment type="caution">
    <text evidence="10">The sequence shown here is derived from an EMBL/GenBank/DDBJ whole genome shotgun (WGS) entry which is preliminary data.</text>
</comment>
<evidence type="ECO:0000256" key="6">
    <source>
        <dbReference type="ARBA" id="ARBA00022801"/>
    </source>
</evidence>
<dbReference type="Pfam" id="PF02789">
    <property type="entry name" value="Peptidase_M17_N"/>
    <property type="match status" value="1"/>
</dbReference>
<feature type="active site" evidence="8">
    <location>
        <position position="279"/>
    </location>
</feature>
<dbReference type="Pfam" id="PF00883">
    <property type="entry name" value="Peptidase_M17"/>
    <property type="match status" value="1"/>
</dbReference>
<keyword evidence="8" id="KW-0963">Cytoplasm</keyword>
<dbReference type="PANTHER" id="PTHR11963">
    <property type="entry name" value="LEUCINE AMINOPEPTIDASE-RELATED"/>
    <property type="match status" value="1"/>
</dbReference>
<dbReference type="InterPro" id="IPR000819">
    <property type="entry name" value="Peptidase_M17_C"/>
</dbReference>
<dbReference type="PROSITE" id="PS00631">
    <property type="entry name" value="CYTOSOL_AP"/>
    <property type="match status" value="1"/>
</dbReference>
<dbReference type="PANTHER" id="PTHR11963:SF23">
    <property type="entry name" value="CYTOSOL AMINOPEPTIDASE"/>
    <property type="match status" value="1"/>
</dbReference>
<dbReference type="GO" id="GO:0070006">
    <property type="term" value="F:metalloaminopeptidase activity"/>
    <property type="evidence" value="ECO:0007669"/>
    <property type="project" value="InterPro"/>
</dbReference>
<dbReference type="GO" id="GO:0006508">
    <property type="term" value="P:proteolysis"/>
    <property type="evidence" value="ECO:0007669"/>
    <property type="project" value="UniProtKB-KW"/>
</dbReference>
<comment type="subcellular location">
    <subcellularLocation>
        <location evidence="8">Cytoplasm</location>
    </subcellularLocation>
</comment>
<keyword evidence="4 8" id="KW-0031">Aminopeptidase</keyword>
<keyword evidence="8" id="KW-0479">Metal-binding</keyword>
<accession>A0A6L8UZ94</accession>
<feature type="active site" evidence="8">
    <location>
        <position position="353"/>
    </location>
</feature>
<feature type="binding site" evidence="8">
    <location>
        <position position="272"/>
    </location>
    <ligand>
        <name>Mn(2+)</name>
        <dbReference type="ChEBI" id="CHEBI:29035"/>
        <label>2</label>
    </ligand>
</feature>
<evidence type="ECO:0000256" key="7">
    <source>
        <dbReference type="ARBA" id="ARBA00049972"/>
    </source>
</evidence>
<dbReference type="InterPro" id="IPR023042">
    <property type="entry name" value="Peptidase_M17_leu_NH2_pept"/>
</dbReference>
<dbReference type="InterPro" id="IPR008283">
    <property type="entry name" value="Peptidase_M17_N"/>
</dbReference>